<dbReference type="GO" id="GO:0005886">
    <property type="term" value="C:plasma membrane"/>
    <property type="evidence" value="ECO:0007669"/>
    <property type="project" value="UniProtKB-SubCell"/>
</dbReference>
<keyword evidence="11" id="KW-1185">Reference proteome</keyword>
<dbReference type="InterPro" id="IPR027417">
    <property type="entry name" value="P-loop_NTPase"/>
</dbReference>
<dbReference type="InterPro" id="IPR050107">
    <property type="entry name" value="ABC_carbohydrate_import_ATPase"/>
</dbReference>
<evidence type="ECO:0000256" key="6">
    <source>
        <dbReference type="ARBA" id="ARBA00022840"/>
    </source>
</evidence>
<dbReference type="AlphaFoldDB" id="A0A7Z2VLU2"/>
<dbReference type="KEGG" id="cheb:HH215_21015"/>
<evidence type="ECO:0000256" key="3">
    <source>
        <dbReference type="ARBA" id="ARBA00022475"/>
    </source>
</evidence>
<keyword evidence="3" id="KW-1003">Cell membrane</keyword>
<feature type="domain" description="ABC transporter" evidence="9">
    <location>
        <begin position="260"/>
        <end position="497"/>
    </location>
</feature>
<accession>A0A7Z2VLU2</accession>
<dbReference type="PANTHER" id="PTHR43790">
    <property type="entry name" value="CARBOHYDRATE TRANSPORT ATP-BINDING PROTEIN MG119-RELATED"/>
    <property type="match status" value="1"/>
</dbReference>
<evidence type="ECO:0000256" key="5">
    <source>
        <dbReference type="ARBA" id="ARBA00022741"/>
    </source>
</evidence>
<dbReference type="GO" id="GO:0016887">
    <property type="term" value="F:ATP hydrolysis activity"/>
    <property type="evidence" value="ECO:0007669"/>
    <property type="project" value="InterPro"/>
</dbReference>
<evidence type="ECO:0000313" key="11">
    <source>
        <dbReference type="Proteomes" id="UP000502248"/>
    </source>
</evidence>
<evidence type="ECO:0000256" key="8">
    <source>
        <dbReference type="ARBA" id="ARBA00023136"/>
    </source>
</evidence>
<sequence>MSQAMGEPIIELRDVSKSFPGVRALDHVSFSLRPGECRALVGENGAGKSTLAKIIIGHYTPSEGALYVNGTNVSDKGGYHVRSSQAMGIAVVHQELQLIPELSGLENLFIGGYEKKFGFVDRKAMVRKAKEILSFLGTDVDLNVPIKELRMAEKQIIQLAKAVSMQAKMIIMDELTAVLQEKEIENIYRIIRILKDRGMGIIYISHRLDEIFEVCDTYTVLCDGRLIHSGDVADVNKDQLIEMIIGREMTQIFPPLNEKIGEPMLELKGLSSDKAFRNIDLSVRSGEVVGIAGLVGAGKTELLNAIFGNFKTVGGDIYWKGEKVKFKKPSAAIRRGIGLVPDERKQLGLVMNFNVVHNITLPSLKNFKKVTMQHKREREDANRVAQLMRVKATPQQSVVKLSGGNQQKIVISKWVLADSELFLFDEPTRGIDVGAKAEIYKLINDLTAKGKSVIIVSPELEELIGLCHKIYVMFEGEFHACVSGEQKTQSNIISKLLGV</sequence>
<dbReference type="PANTHER" id="PTHR43790:SF9">
    <property type="entry name" value="GALACTOFURANOSE TRANSPORTER ATP-BINDING PROTEIN YTFR"/>
    <property type="match status" value="1"/>
</dbReference>
<organism evidence="10 11">
    <name type="scientific">Cohnella herbarum</name>
    <dbReference type="NCBI Taxonomy" id="2728023"/>
    <lineage>
        <taxon>Bacteria</taxon>
        <taxon>Bacillati</taxon>
        <taxon>Bacillota</taxon>
        <taxon>Bacilli</taxon>
        <taxon>Bacillales</taxon>
        <taxon>Paenibacillaceae</taxon>
        <taxon>Cohnella</taxon>
    </lineage>
</organism>
<dbReference type="Pfam" id="PF00005">
    <property type="entry name" value="ABC_tran"/>
    <property type="match status" value="2"/>
</dbReference>
<dbReference type="PROSITE" id="PS00211">
    <property type="entry name" value="ABC_TRANSPORTER_1"/>
    <property type="match status" value="1"/>
</dbReference>
<name>A0A7Z2VLU2_9BACL</name>
<keyword evidence="6 10" id="KW-0067">ATP-binding</keyword>
<evidence type="ECO:0000256" key="4">
    <source>
        <dbReference type="ARBA" id="ARBA00022737"/>
    </source>
</evidence>
<dbReference type="SMART" id="SM00382">
    <property type="entry name" value="AAA"/>
    <property type="match status" value="2"/>
</dbReference>
<evidence type="ECO:0000259" key="9">
    <source>
        <dbReference type="PROSITE" id="PS50893"/>
    </source>
</evidence>
<keyword evidence="7" id="KW-1278">Translocase</keyword>
<dbReference type="CDD" id="cd03215">
    <property type="entry name" value="ABC_Carb_Monos_II"/>
    <property type="match status" value="1"/>
</dbReference>
<dbReference type="InterPro" id="IPR003439">
    <property type="entry name" value="ABC_transporter-like_ATP-bd"/>
</dbReference>
<dbReference type="CDD" id="cd03216">
    <property type="entry name" value="ABC_Carb_Monos_I"/>
    <property type="match status" value="1"/>
</dbReference>
<reference evidence="10 11" key="1">
    <citation type="submission" date="2020-04" db="EMBL/GenBank/DDBJ databases">
        <title>Genome sequencing of novel species.</title>
        <authorList>
            <person name="Heo J."/>
            <person name="Kim S.-J."/>
            <person name="Kim J.-S."/>
            <person name="Hong S.-B."/>
            <person name="Kwon S.-W."/>
        </authorList>
    </citation>
    <scope>NUCLEOTIDE SEQUENCE [LARGE SCALE GENOMIC DNA]</scope>
    <source>
        <strain evidence="10 11">MFER-1</strain>
    </source>
</reference>
<dbReference type="RefSeq" id="WP_169281674.1">
    <property type="nucleotide sequence ID" value="NZ_CP051680.1"/>
</dbReference>
<evidence type="ECO:0000313" key="10">
    <source>
        <dbReference type="EMBL" id="QJD85412.1"/>
    </source>
</evidence>
<dbReference type="InterPro" id="IPR003593">
    <property type="entry name" value="AAA+_ATPase"/>
</dbReference>
<dbReference type="Gene3D" id="3.40.50.300">
    <property type="entry name" value="P-loop containing nucleotide triphosphate hydrolases"/>
    <property type="match status" value="2"/>
</dbReference>
<dbReference type="PROSITE" id="PS50893">
    <property type="entry name" value="ABC_TRANSPORTER_2"/>
    <property type="match status" value="2"/>
</dbReference>
<dbReference type="FunFam" id="3.40.50.300:FF:000127">
    <property type="entry name" value="Ribose import ATP-binding protein RbsA"/>
    <property type="match status" value="1"/>
</dbReference>
<feature type="domain" description="ABC transporter" evidence="9">
    <location>
        <begin position="10"/>
        <end position="248"/>
    </location>
</feature>
<gene>
    <name evidence="10" type="ORF">HH215_21015</name>
</gene>
<dbReference type="EMBL" id="CP051680">
    <property type="protein sequence ID" value="QJD85412.1"/>
    <property type="molecule type" value="Genomic_DNA"/>
</dbReference>
<keyword evidence="4" id="KW-0677">Repeat</keyword>
<proteinExistence type="predicted"/>
<comment type="subcellular location">
    <subcellularLocation>
        <location evidence="1">Cell membrane</location>
        <topology evidence="1">Peripheral membrane protein</topology>
    </subcellularLocation>
</comment>
<evidence type="ECO:0000256" key="2">
    <source>
        <dbReference type="ARBA" id="ARBA00022448"/>
    </source>
</evidence>
<dbReference type="SUPFAM" id="SSF52540">
    <property type="entry name" value="P-loop containing nucleoside triphosphate hydrolases"/>
    <property type="match status" value="2"/>
</dbReference>
<keyword evidence="2" id="KW-0813">Transport</keyword>
<keyword evidence="8" id="KW-0472">Membrane</keyword>
<dbReference type="InterPro" id="IPR017871">
    <property type="entry name" value="ABC_transporter-like_CS"/>
</dbReference>
<evidence type="ECO:0000256" key="7">
    <source>
        <dbReference type="ARBA" id="ARBA00022967"/>
    </source>
</evidence>
<dbReference type="GO" id="GO:0005524">
    <property type="term" value="F:ATP binding"/>
    <property type="evidence" value="ECO:0007669"/>
    <property type="project" value="UniProtKB-KW"/>
</dbReference>
<protein>
    <submittedName>
        <fullName evidence="10">Sugar ABC transporter ATP-binding protein</fullName>
    </submittedName>
</protein>
<dbReference type="Proteomes" id="UP000502248">
    <property type="component" value="Chromosome"/>
</dbReference>
<evidence type="ECO:0000256" key="1">
    <source>
        <dbReference type="ARBA" id="ARBA00004202"/>
    </source>
</evidence>
<keyword evidence="5" id="KW-0547">Nucleotide-binding</keyword>